<protein>
    <submittedName>
        <fullName evidence="3">Uncharacterized protein</fullName>
    </submittedName>
</protein>
<keyword evidence="1" id="KW-1133">Transmembrane helix</keyword>
<evidence type="ECO:0000313" key="3">
    <source>
        <dbReference type="EMBL" id="PNT16899.1"/>
    </source>
</evidence>
<dbReference type="InParanoid" id="A0A2K1YV39"/>
<sequence length="108" mass="12765">MQENNFLFYRLFLLLFMLLILSTAVAVNVPCSCSSRAELKVCFRRQKESIHGHFRYIKDIYALLFFSFLFLCCVATHVCGYMTFFIFFSRSYIYNVGSLSTFIEPTFR</sequence>
<reference evidence="3 4" key="1">
    <citation type="journal article" date="2006" name="Science">
        <title>The genome of black cottonwood, Populus trichocarpa (Torr. &amp; Gray).</title>
        <authorList>
            <person name="Tuskan G.A."/>
            <person name="Difazio S."/>
            <person name="Jansson S."/>
            <person name="Bohlmann J."/>
            <person name="Grigoriev I."/>
            <person name="Hellsten U."/>
            <person name="Putnam N."/>
            <person name="Ralph S."/>
            <person name="Rombauts S."/>
            <person name="Salamov A."/>
            <person name="Schein J."/>
            <person name="Sterck L."/>
            <person name="Aerts A."/>
            <person name="Bhalerao R.R."/>
            <person name="Bhalerao R.P."/>
            <person name="Blaudez D."/>
            <person name="Boerjan W."/>
            <person name="Brun A."/>
            <person name="Brunner A."/>
            <person name="Busov V."/>
            <person name="Campbell M."/>
            <person name="Carlson J."/>
            <person name="Chalot M."/>
            <person name="Chapman J."/>
            <person name="Chen G.L."/>
            <person name="Cooper D."/>
            <person name="Coutinho P.M."/>
            <person name="Couturier J."/>
            <person name="Covert S."/>
            <person name="Cronk Q."/>
            <person name="Cunningham R."/>
            <person name="Davis J."/>
            <person name="Degroeve S."/>
            <person name="Dejardin A."/>
            <person name="Depamphilis C."/>
            <person name="Detter J."/>
            <person name="Dirks B."/>
            <person name="Dubchak I."/>
            <person name="Duplessis S."/>
            <person name="Ehlting J."/>
            <person name="Ellis B."/>
            <person name="Gendler K."/>
            <person name="Goodstein D."/>
            <person name="Gribskov M."/>
            <person name="Grimwood J."/>
            <person name="Groover A."/>
            <person name="Gunter L."/>
            <person name="Hamberger B."/>
            <person name="Heinze B."/>
            <person name="Helariutta Y."/>
            <person name="Henrissat B."/>
            <person name="Holligan D."/>
            <person name="Holt R."/>
            <person name="Huang W."/>
            <person name="Islam-Faridi N."/>
            <person name="Jones S."/>
            <person name="Jones-Rhoades M."/>
            <person name="Jorgensen R."/>
            <person name="Joshi C."/>
            <person name="Kangasjarvi J."/>
            <person name="Karlsson J."/>
            <person name="Kelleher C."/>
            <person name="Kirkpatrick R."/>
            <person name="Kirst M."/>
            <person name="Kohler A."/>
            <person name="Kalluri U."/>
            <person name="Larimer F."/>
            <person name="Leebens-Mack J."/>
            <person name="Leple J.C."/>
            <person name="Locascio P."/>
            <person name="Lou Y."/>
            <person name="Lucas S."/>
            <person name="Martin F."/>
            <person name="Montanini B."/>
            <person name="Napoli C."/>
            <person name="Nelson D.R."/>
            <person name="Nelson C."/>
            <person name="Nieminen K."/>
            <person name="Nilsson O."/>
            <person name="Pereda V."/>
            <person name="Peter G."/>
            <person name="Philippe R."/>
            <person name="Pilate G."/>
            <person name="Poliakov A."/>
            <person name="Razumovskaya J."/>
            <person name="Richardson P."/>
            <person name="Rinaldi C."/>
            <person name="Ritland K."/>
            <person name="Rouze P."/>
            <person name="Ryaboy D."/>
            <person name="Schmutz J."/>
            <person name="Schrader J."/>
            <person name="Segerman B."/>
            <person name="Shin H."/>
            <person name="Siddiqui A."/>
            <person name="Sterky F."/>
            <person name="Terry A."/>
            <person name="Tsai C.J."/>
            <person name="Uberbacher E."/>
            <person name="Unneberg P."/>
            <person name="Vahala J."/>
            <person name="Wall K."/>
            <person name="Wessler S."/>
            <person name="Yang G."/>
            <person name="Yin T."/>
            <person name="Douglas C."/>
            <person name="Marra M."/>
            <person name="Sandberg G."/>
            <person name="Van de Peer Y."/>
            <person name="Rokhsar D."/>
        </authorList>
    </citation>
    <scope>NUCLEOTIDE SEQUENCE [LARGE SCALE GENOMIC DNA]</scope>
    <source>
        <strain evidence="4">cv. Nisqually</strain>
    </source>
</reference>
<evidence type="ECO:0000256" key="1">
    <source>
        <dbReference type="SAM" id="Phobius"/>
    </source>
</evidence>
<keyword evidence="1" id="KW-0472">Membrane</keyword>
<feature type="signal peptide" evidence="2">
    <location>
        <begin position="1"/>
        <end position="26"/>
    </location>
</feature>
<evidence type="ECO:0000256" key="2">
    <source>
        <dbReference type="SAM" id="SignalP"/>
    </source>
</evidence>
<keyword evidence="2" id="KW-0732">Signal</keyword>
<feature type="chain" id="PRO_5014400917" evidence="2">
    <location>
        <begin position="27"/>
        <end position="108"/>
    </location>
</feature>
<dbReference type="Proteomes" id="UP000006729">
    <property type="component" value="Chromosome 10"/>
</dbReference>
<gene>
    <name evidence="3" type="ORF">POPTR_010G163700</name>
</gene>
<feature type="transmembrane region" description="Helical" evidence="1">
    <location>
        <begin position="60"/>
        <end position="88"/>
    </location>
</feature>
<accession>A0A2K1YV39</accession>
<organism evidence="3 4">
    <name type="scientific">Populus trichocarpa</name>
    <name type="common">Western balsam poplar</name>
    <name type="synonym">Populus balsamifera subsp. trichocarpa</name>
    <dbReference type="NCBI Taxonomy" id="3694"/>
    <lineage>
        <taxon>Eukaryota</taxon>
        <taxon>Viridiplantae</taxon>
        <taxon>Streptophyta</taxon>
        <taxon>Embryophyta</taxon>
        <taxon>Tracheophyta</taxon>
        <taxon>Spermatophyta</taxon>
        <taxon>Magnoliopsida</taxon>
        <taxon>eudicotyledons</taxon>
        <taxon>Gunneridae</taxon>
        <taxon>Pentapetalae</taxon>
        <taxon>rosids</taxon>
        <taxon>fabids</taxon>
        <taxon>Malpighiales</taxon>
        <taxon>Salicaceae</taxon>
        <taxon>Saliceae</taxon>
        <taxon>Populus</taxon>
    </lineage>
</organism>
<dbReference type="EMBL" id="CM009299">
    <property type="protein sequence ID" value="PNT16899.1"/>
    <property type="molecule type" value="Genomic_DNA"/>
</dbReference>
<proteinExistence type="predicted"/>
<dbReference type="AlphaFoldDB" id="A0A2K1YV39"/>
<name>A0A2K1YV39_POPTR</name>
<keyword evidence="4" id="KW-1185">Reference proteome</keyword>
<evidence type="ECO:0000313" key="4">
    <source>
        <dbReference type="Proteomes" id="UP000006729"/>
    </source>
</evidence>
<keyword evidence="1" id="KW-0812">Transmembrane</keyword>